<accession>A0A974PUU2</accession>
<keyword evidence="1" id="KW-0808">Transferase</keyword>
<feature type="domain" description="Phosphoribosyl-dephospho-CoA transferase MdcG N-terminal" evidence="4">
    <location>
        <begin position="7"/>
        <end position="85"/>
    </location>
</feature>
<dbReference type="Proteomes" id="UP000596427">
    <property type="component" value="Chromosome"/>
</dbReference>
<evidence type="ECO:0000313" key="5">
    <source>
        <dbReference type="EMBL" id="QRG09485.1"/>
    </source>
</evidence>
<sequence length="224" mass="23982">MPSHPYRRHDLLRIEPKAWRGMLAATNGLDALAGEARQLVEGWAGRGWPVIVRRCGVNDGDDVAVGLPLPPGLGKLRLGFFLPADSGMKAVAAVSPAEAARSALAPLRPQLVAVAALGARLGLRSSVFGALLWQHLTGLAYLRPGSDIDLLWPAPRPDRLDELLENLVALDTAGPARLDGEIVLPTGEAVNWRELHSQLVRSGGTVLVKSMHGAELRCARRLFA</sequence>
<dbReference type="Pfam" id="PF10620">
    <property type="entry name" value="MdcG"/>
    <property type="match status" value="1"/>
</dbReference>
<dbReference type="EMBL" id="CP063362">
    <property type="protein sequence ID" value="QRG09485.1"/>
    <property type="molecule type" value="Genomic_DNA"/>
</dbReference>
<gene>
    <name evidence="5" type="primary">mdcG</name>
    <name evidence="5" type="ORF">EZH22_05750</name>
</gene>
<keyword evidence="6" id="KW-1185">Reference proteome</keyword>
<organism evidence="5 6">
    <name type="scientific">Xanthobacter dioxanivorans</name>
    <dbReference type="NCBI Taxonomy" id="2528964"/>
    <lineage>
        <taxon>Bacteria</taxon>
        <taxon>Pseudomonadati</taxon>
        <taxon>Pseudomonadota</taxon>
        <taxon>Alphaproteobacteria</taxon>
        <taxon>Hyphomicrobiales</taxon>
        <taxon>Xanthobacteraceae</taxon>
        <taxon>Xanthobacter</taxon>
    </lineage>
</organism>
<evidence type="ECO:0000256" key="2">
    <source>
        <dbReference type="ARBA" id="ARBA00022695"/>
    </source>
</evidence>
<name>A0A974PUU2_9HYPH</name>
<evidence type="ECO:0000256" key="1">
    <source>
        <dbReference type="ARBA" id="ARBA00022679"/>
    </source>
</evidence>
<evidence type="ECO:0000313" key="6">
    <source>
        <dbReference type="Proteomes" id="UP000596427"/>
    </source>
</evidence>
<feature type="domain" description="Phosphoribosyl-dephospho-CoA transferase MdcG C-terminal" evidence="3">
    <location>
        <begin position="101"/>
        <end position="216"/>
    </location>
</feature>
<reference evidence="5 6" key="1">
    <citation type="submission" date="2020-10" db="EMBL/GenBank/DDBJ databases">
        <title>Degradation of 1,4-Dioxane by Xanthobacter sp. YN2, via a Novel Group-2 Soluble Di-Iron Monooxygenase.</title>
        <authorList>
            <person name="Ma F."/>
            <person name="Wang Y."/>
            <person name="Yang J."/>
            <person name="Guo H."/>
            <person name="Su D."/>
            <person name="Yu L."/>
        </authorList>
    </citation>
    <scope>NUCLEOTIDE SEQUENCE [LARGE SCALE GENOMIC DNA]</scope>
    <source>
        <strain evidence="5 6">YN2</strain>
    </source>
</reference>
<evidence type="ECO:0000259" key="3">
    <source>
        <dbReference type="Pfam" id="PF10620"/>
    </source>
</evidence>
<dbReference type="InterPro" id="IPR048903">
    <property type="entry name" value="MdcG_N"/>
</dbReference>
<dbReference type="Pfam" id="PF20866">
    <property type="entry name" value="MdcG_N"/>
    <property type="match status" value="1"/>
</dbReference>
<keyword evidence="2" id="KW-0548">Nucleotidyltransferase</keyword>
<dbReference type="InterPro" id="IPR049180">
    <property type="entry name" value="MdcG_C"/>
</dbReference>
<dbReference type="InterPro" id="IPR017557">
    <property type="entry name" value="Holo-ACP_synthase"/>
</dbReference>
<evidence type="ECO:0000259" key="4">
    <source>
        <dbReference type="Pfam" id="PF20866"/>
    </source>
</evidence>
<dbReference type="NCBIfam" id="TIGR03135">
    <property type="entry name" value="malonate_mdcG"/>
    <property type="match status" value="1"/>
</dbReference>
<dbReference type="KEGG" id="xdi:EZH22_05750"/>
<dbReference type="GO" id="GO:0016779">
    <property type="term" value="F:nucleotidyltransferase activity"/>
    <property type="evidence" value="ECO:0007669"/>
    <property type="project" value="UniProtKB-KW"/>
</dbReference>
<dbReference type="AlphaFoldDB" id="A0A974PUU2"/>
<protein>
    <submittedName>
        <fullName evidence="5">Malonate decarboxylase holo-[acyl-carrier-protein] synthase</fullName>
    </submittedName>
</protein>
<proteinExistence type="predicted"/>